<sequence>MSPKRRGCGLKVLVILLVLLAGLLFAVDRVGESLAEGQLAKAAEQEAARYDVQASRTSAEIGGFGFLPQVAKEKFSKITVTMQEPSFKSVAAEDLSAVMTGIHVPHELLTGSKAVVTVDTTDVRLRVSPGALTKLTAAASGLDGLSLQIVGGKLQARVKVRGVDATATVRPQAVNGRIRLLVDQLPEEVPSVIRRAVTSLLAKGIGLPDLPFGATLKEIAISGQSIVLTAAASNLHLTAGA</sequence>
<dbReference type="Pfam" id="PF11209">
    <property type="entry name" value="LmeA"/>
    <property type="match status" value="1"/>
</dbReference>
<keyword evidence="2" id="KW-1185">Reference proteome</keyword>
<protein>
    <submittedName>
        <fullName evidence="1">DUF2993 family protein</fullName>
    </submittedName>
</protein>
<dbReference type="Proteomes" id="UP000295151">
    <property type="component" value="Unassembled WGS sequence"/>
</dbReference>
<dbReference type="EMBL" id="SOCE01000001">
    <property type="protein sequence ID" value="TDU91253.1"/>
    <property type="molecule type" value="Genomic_DNA"/>
</dbReference>
<evidence type="ECO:0000313" key="1">
    <source>
        <dbReference type="EMBL" id="TDU91253.1"/>
    </source>
</evidence>
<comment type="caution">
    <text evidence="1">The sequence shown here is derived from an EMBL/GenBank/DDBJ whole genome shotgun (WGS) entry which is preliminary data.</text>
</comment>
<dbReference type="InterPro" id="IPR021373">
    <property type="entry name" value="DUF2993"/>
</dbReference>
<dbReference type="RefSeq" id="WP_133981030.1">
    <property type="nucleotide sequence ID" value="NZ_SOCE01000001.1"/>
</dbReference>
<accession>A0A4V3FKR6</accession>
<evidence type="ECO:0000313" key="2">
    <source>
        <dbReference type="Proteomes" id="UP000295151"/>
    </source>
</evidence>
<dbReference type="AlphaFoldDB" id="A0A4V3FKR6"/>
<proteinExistence type="predicted"/>
<reference evidence="1 2" key="1">
    <citation type="submission" date="2019-03" db="EMBL/GenBank/DDBJ databases">
        <title>Genomic Encyclopedia of Type Strains, Phase III (KMG-III): the genomes of soil and plant-associated and newly described type strains.</title>
        <authorList>
            <person name="Whitman W."/>
        </authorList>
    </citation>
    <scope>NUCLEOTIDE SEQUENCE [LARGE SCALE GENOMIC DNA]</scope>
    <source>
        <strain evidence="1 2">VKM Ac-2575</strain>
    </source>
</reference>
<gene>
    <name evidence="1" type="ORF">EV138_4855</name>
</gene>
<organism evidence="1 2">
    <name type="scientific">Kribbella voronezhensis</name>
    <dbReference type="NCBI Taxonomy" id="2512212"/>
    <lineage>
        <taxon>Bacteria</taxon>
        <taxon>Bacillati</taxon>
        <taxon>Actinomycetota</taxon>
        <taxon>Actinomycetes</taxon>
        <taxon>Propionibacteriales</taxon>
        <taxon>Kribbellaceae</taxon>
        <taxon>Kribbella</taxon>
    </lineage>
</organism>
<dbReference type="OrthoDB" id="3215846at2"/>
<name>A0A4V3FKR6_9ACTN</name>